<evidence type="ECO:0000313" key="3">
    <source>
        <dbReference type="Proteomes" id="UP001501343"/>
    </source>
</evidence>
<dbReference type="Proteomes" id="UP001501343">
    <property type="component" value="Unassembled WGS sequence"/>
</dbReference>
<feature type="domain" description="Metallo-beta-lactamase" evidence="1">
    <location>
        <begin position="26"/>
        <end position="231"/>
    </location>
</feature>
<protein>
    <recommendedName>
        <fullName evidence="1">Metallo-beta-lactamase domain-containing protein</fullName>
    </recommendedName>
</protein>
<reference evidence="2 3" key="1">
    <citation type="journal article" date="2019" name="Int. J. Syst. Evol. Microbiol.">
        <title>The Global Catalogue of Microorganisms (GCM) 10K type strain sequencing project: providing services to taxonomists for standard genome sequencing and annotation.</title>
        <authorList>
            <consortium name="The Broad Institute Genomics Platform"/>
            <consortium name="The Broad Institute Genome Sequencing Center for Infectious Disease"/>
            <person name="Wu L."/>
            <person name="Ma J."/>
        </authorList>
    </citation>
    <scope>NUCLEOTIDE SEQUENCE [LARGE SCALE GENOMIC DNA]</scope>
    <source>
        <strain evidence="2 3">JCM 14900</strain>
    </source>
</reference>
<name>A0ABN2PC38_9MICO</name>
<dbReference type="InterPro" id="IPR001279">
    <property type="entry name" value="Metallo-B-lactamas"/>
</dbReference>
<dbReference type="InterPro" id="IPR050855">
    <property type="entry name" value="NDM-1-like"/>
</dbReference>
<gene>
    <name evidence="2" type="ORF">GCM10009775_07100</name>
</gene>
<proteinExistence type="predicted"/>
<comment type="caution">
    <text evidence="2">The sequence shown here is derived from an EMBL/GenBank/DDBJ whole genome shotgun (WGS) entry which is preliminary data.</text>
</comment>
<dbReference type="InterPro" id="IPR036866">
    <property type="entry name" value="RibonucZ/Hydroxyglut_hydro"/>
</dbReference>
<evidence type="ECO:0000313" key="2">
    <source>
        <dbReference type="EMBL" id="GAA1917244.1"/>
    </source>
</evidence>
<dbReference type="SMART" id="SM00849">
    <property type="entry name" value="Lactamase_B"/>
    <property type="match status" value="1"/>
</dbReference>
<keyword evidence="3" id="KW-1185">Reference proteome</keyword>
<dbReference type="Pfam" id="PF00753">
    <property type="entry name" value="Lactamase_B"/>
    <property type="match status" value="1"/>
</dbReference>
<sequence>MDAPKQVAHGVWRLQSPMPEGHWIATADVYAIIGDDGSLHLIDTGWDSAASWDALNDFTAALGQDVSRIRSVTMTHLHQDHRGLANSIRERSGAEVRMHRADATTQHAPRGPSPAELADWGVPPEMTSVLIHAEPPPPDETVVDRMLEDGEALQIPGREAFVVHTPGHSPGSICVAMPVEKIVFTGDHVLPDFYPGVGLSPSRPGFDALAEYLQSLRRLVDLRAWRGLPGHGDAIDDLGARIDETIAHQIRRGQRARDRRKKAPGDSVWEIAASLPWGPGWDGLRDWHRVSALRQTAMHLAFSDGLKIDDDGILYTYATNGGRDDHDRDH</sequence>
<accession>A0ABN2PC38</accession>
<evidence type="ECO:0000259" key="1">
    <source>
        <dbReference type="SMART" id="SM00849"/>
    </source>
</evidence>
<dbReference type="Gene3D" id="3.60.15.10">
    <property type="entry name" value="Ribonuclease Z/Hydroxyacylglutathione hydrolase-like"/>
    <property type="match status" value="1"/>
</dbReference>
<dbReference type="PANTHER" id="PTHR42951">
    <property type="entry name" value="METALLO-BETA-LACTAMASE DOMAIN-CONTAINING"/>
    <property type="match status" value="1"/>
</dbReference>
<dbReference type="SUPFAM" id="SSF56281">
    <property type="entry name" value="Metallo-hydrolase/oxidoreductase"/>
    <property type="match status" value="1"/>
</dbReference>
<organism evidence="2 3">
    <name type="scientific">Microbacterium aoyamense</name>
    <dbReference type="NCBI Taxonomy" id="344166"/>
    <lineage>
        <taxon>Bacteria</taxon>
        <taxon>Bacillati</taxon>
        <taxon>Actinomycetota</taxon>
        <taxon>Actinomycetes</taxon>
        <taxon>Micrococcales</taxon>
        <taxon>Microbacteriaceae</taxon>
        <taxon>Microbacterium</taxon>
    </lineage>
</organism>
<dbReference type="RefSeq" id="WP_248145507.1">
    <property type="nucleotide sequence ID" value="NZ_BAAAOF010000002.1"/>
</dbReference>
<dbReference type="EMBL" id="BAAAOF010000002">
    <property type="protein sequence ID" value="GAA1917244.1"/>
    <property type="molecule type" value="Genomic_DNA"/>
</dbReference>
<dbReference type="PANTHER" id="PTHR42951:SF17">
    <property type="entry name" value="METALLO-BETA-LACTAMASE DOMAIN-CONTAINING PROTEIN"/>
    <property type="match status" value="1"/>
</dbReference>